<evidence type="ECO:0000256" key="5">
    <source>
        <dbReference type="ARBA" id="ARBA00023237"/>
    </source>
</evidence>
<feature type="domain" description="SusD-like N-terminal" evidence="7">
    <location>
        <begin position="22"/>
        <end position="212"/>
    </location>
</feature>
<dbReference type="Pfam" id="PF14322">
    <property type="entry name" value="SusD-like_3"/>
    <property type="match status" value="1"/>
</dbReference>
<organism evidence="8 9">
    <name type="scientific">Tannerella forsythia</name>
    <name type="common">Bacteroides forsythus</name>
    <dbReference type="NCBI Taxonomy" id="28112"/>
    <lineage>
        <taxon>Bacteria</taxon>
        <taxon>Pseudomonadati</taxon>
        <taxon>Bacteroidota</taxon>
        <taxon>Bacteroidia</taxon>
        <taxon>Bacteroidales</taxon>
        <taxon>Tannerellaceae</taxon>
        <taxon>Tannerella</taxon>
    </lineage>
</organism>
<keyword evidence="5" id="KW-0998">Cell outer membrane</keyword>
<dbReference type="GO" id="GO:0009279">
    <property type="term" value="C:cell outer membrane"/>
    <property type="evidence" value="ECO:0007669"/>
    <property type="project" value="UniProtKB-SubCell"/>
</dbReference>
<gene>
    <name evidence="8" type="ORF">TFUB20_01965</name>
</gene>
<protein>
    <submittedName>
        <fullName evidence="8">SusD family protein</fullName>
    </submittedName>
</protein>
<comment type="subcellular location">
    <subcellularLocation>
        <location evidence="1">Cell outer membrane</location>
    </subcellularLocation>
</comment>
<keyword evidence="3" id="KW-0732">Signal</keyword>
<sequence>MKYKYILLSMIQAALFFSCYDLDRKPADALDENSFWKTQTHADQAMMGVYAQMQNDHVFGIQYGFDCLSDIGTGYDDPAYFRISRGTYNSSEDYCARKFANLYEGVARANAVLQNVDKITMSDELKARYKGEARFMRALYYFTLCDFYGGVPLYDETTVVAKDFANMLKPRDTQEAVHEFILKDLDEAARTLPSEWDIPNRGRATRWAALSLKGKTLLYGKKYKEAADVFEEVIKTSGITLYPDYAALFKPSGDESSEMIFAVQNMSGVGTEFGMPMAKYMGTRAAYGSCWNNVMAATTFVDSYEWKDGRPFDWDEFVPGFKNDNKVKDKTFRASLTPDKTKVKAYPSAKEKLLEMYAKRDPRMAASIILPYSRYNGWVSNARKDCEYVVARGVNEKNGFIRINGSMSDSYPWRKFVPEYDMGGSLTNREHTPINFPIIRYADVLLMCAECHNETGNQARAVELINQVRARVEMPGLNSGPEWLKASTKEEVFKRIMHERAVEMAGEGLRFSDLRRWDLLKKLLDGKWEKGFTGAKYYQRVVRDRDYLWPIPIEEIDKNDKLVQNPGW</sequence>
<dbReference type="Gene3D" id="1.25.40.390">
    <property type="match status" value="1"/>
</dbReference>
<dbReference type="OrthoDB" id="1109873at2"/>
<feature type="domain" description="RagB/SusD" evidence="6">
    <location>
        <begin position="258"/>
        <end position="568"/>
    </location>
</feature>
<dbReference type="InterPro" id="IPR033985">
    <property type="entry name" value="SusD-like_N"/>
</dbReference>
<dbReference type="CDD" id="cd08977">
    <property type="entry name" value="SusD"/>
    <property type="match status" value="1"/>
</dbReference>
<comment type="similarity">
    <text evidence="2">Belongs to the SusD family.</text>
</comment>
<evidence type="ECO:0000256" key="4">
    <source>
        <dbReference type="ARBA" id="ARBA00023136"/>
    </source>
</evidence>
<evidence type="ECO:0000313" key="9">
    <source>
        <dbReference type="Proteomes" id="UP000182057"/>
    </source>
</evidence>
<dbReference type="SUPFAM" id="SSF48452">
    <property type="entry name" value="TPR-like"/>
    <property type="match status" value="1"/>
</dbReference>
<dbReference type="InterPro" id="IPR011990">
    <property type="entry name" value="TPR-like_helical_dom_sf"/>
</dbReference>
<reference evidence="8 9" key="1">
    <citation type="submission" date="2016-09" db="EMBL/GenBank/DDBJ databases">
        <authorList>
            <person name="Capua I."/>
            <person name="De Benedictis P."/>
            <person name="Joannis T."/>
            <person name="Lombin L.H."/>
            <person name="Cattoli G."/>
        </authorList>
    </citation>
    <scope>NUCLEOTIDE SEQUENCE [LARGE SCALE GENOMIC DNA]</scope>
    <source>
        <strain evidence="8 9">UB20</strain>
    </source>
</reference>
<accession>A0A1D3UT60</accession>
<dbReference type="EMBL" id="FMMM01000067">
    <property type="protein sequence ID" value="SCQ23148.1"/>
    <property type="molecule type" value="Genomic_DNA"/>
</dbReference>
<evidence type="ECO:0000256" key="3">
    <source>
        <dbReference type="ARBA" id="ARBA00022729"/>
    </source>
</evidence>
<evidence type="ECO:0000259" key="7">
    <source>
        <dbReference type="Pfam" id="PF14322"/>
    </source>
</evidence>
<dbReference type="RefSeq" id="WP_074450050.1">
    <property type="nucleotide sequence ID" value="NZ_FMMM01000067.1"/>
</dbReference>
<evidence type="ECO:0000256" key="1">
    <source>
        <dbReference type="ARBA" id="ARBA00004442"/>
    </source>
</evidence>
<dbReference type="Proteomes" id="UP000182057">
    <property type="component" value="Unassembled WGS sequence"/>
</dbReference>
<evidence type="ECO:0000259" key="6">
    <source>
        <dbReference type="Pfam" id="PF07980"/>
    </source>
</evidence>
<evidence type="ECO:0000256" key="2">
    <source>
        <dbReference type="ARBA" id="ARBA00006275"/>
    </source>
</evidence>
<proteinExistence type="inferred from homology"/>
<evidence type="ECO:0000313" key="8">
    <source>
        <dbReference type="EMBL" id="SCQ23148.1"/>
    </source>
</evidence>
<dbReference type="InterPro" id="IPR012944">
    <property type="entry name" value="SusD_RagB_dom"/>
</dbReference>
<dbReference type="PROSITE" id="PS51257">
    <property type="entry name" value="PROKAR_LIPOPROTEIN"/>
    <property type="match status" value="1"/>
</dbReference>
<dbReference type="Pfam" id="PF07980">
    <property type="entry name" value="SusD_RagB"/>
    <property type="match status" value="1"/>
</dbReference>
<dbReference type="AlphaFoldDB" id="A0A1D3UT60"/>
<name>A0A1D3UT60_TANFO</name>
<keyword evidence="4" id="KW-0472">Membrane</keyword>